<dbReference type="EMBL" id="VSRR010000054">
    <property type="protein sequence ID" value="MPC09070.1"/>
    <property type="molecule type" value="Genomic_DNA"/>
</dbReference>
<comment type="caution">
    <text evidence="2">The sequence shown here is derived from an EMBL/GenBank/DDBJ whole genome shotgun (WGS) entry which is preliminary data.</text>
</comment>
<reference evidence="2 3" key="1">
    <citation type="submission" date="2019-05" db="EMBL/GenBank/DDBJ databases">
        <title>Another draft genome of Portunus trituberculatus and its Hox gene families provides insights of decapod evolution.</title>
        <authorList>
            <person name="Jeong J.-H."/>
            <person name="Song I."/>
            <person name="Kim S."/>
            <person name="Choi T."/>
            <person name="Kim D."/>
            <person name="Ryu S."/>
            <person name="Kim W."/>
        </authorList>
    </citation>
    <scope>NUCLEOTIDE SEQUENCE [LARGE SCALE GENOMIC DNA]</scope>
    <source>
        <tissue evidence="2">Muscle</tissue>
    </source>
</reference>
<accession>A0A5B7CI75</accession>
<dbReference type="Proteomes" id="UP000324222">
    <property type="component" value="Unassembled WGS sequence"/>
</dbReference>
<protein>
    <submittedName>
        <fullName evidence="2">Uncharacterized protein</fullName>
    </submittedName>
</protein>
<evidence type="ECO:0000313" key="2">
    <source>
        <dbReference type="EMBL" id="MPC09070.1"/>
    </source>
</evidence>
<dbReference type="AlphaFoldDB" id="A0A5B7CI75"/>
<sequence>MSLVASVKERNKTSVRKSCGLRRPGSEGRLSKPQYGVEEERSEHCMGHHNNPLPFPHTGISSGLTGLLACWIRGRVRLSCSEMHVRIKFLLLILTSK</sequence>
<evidence type="ECO:0000313" key="3">
    <source>
        <dbReference type="Proteomes" id="UP000324222"/>
    </source>
</evidence>
<gene>
    <name evidence="2" type="ORF">E2C01_001672</name>
</gene>
<name>A0A5B7CI75_PORTR</name>
<proteinExistence type="predicted"/>
<feature type="region of interest" description="Disordered" evidence="1">
    <location>
        <begin position="1"/>
        <end position="50"/>
    </location>
</feature>
<keyword evidence="3" id="KW-1185">Reference proteome</keyword>
<evidence type="ECO:0000256" key="1">
    <source>
        <dbReference type="SAM" id="MobiDB-lite"/>
    </source>
</evidence>
<organism evidence="2 3">
    <name type="scientific">Portunus trituberculatus</name>
    <name type="common">Swimming crab</name>
    <name type="synonym">Neptunus trituberculatus</name>
    <dbReference type="NCBI Taxonomy" id="210409"/>
    <lineage>
        <taxon>Eukaryota</taxon>
        <taxon>Metazoa</taxon>
        <taxon>Ecdysozoa</taxon>
        <taxon>Arthropoda</taxon>
        <taxon>Crustacea</taxon>
        <taxon>Multicrustacea</taxon>
        <taxon>Malacostraca</taxon>
        <taxon>Eumalacostraca</taxon>
        <taxon>Eucarida</taxon>
        <taxon>Decapoda</taxon>
        <taxon>Pleocyemata</taxon>
        <taxon>Brachyura</taxon>
        <taxon>Eubrachyura</taxon>
        <taxon>Portunoidea</taxon>
        <taxon>Portunidae</taxon>
        <taxon>Portuninae</taxon>
        <taxon>Portunus</taxon>
    </lineage>
</organism>